<dbReference type="PIRSF" id="PIRSF019574">
    <property type="entry name" value="Periplasmic_polyamine_BP"/>
    <property type="match status" value="1"/>
</dbReference>
<sequence length="388" mass="43234">MGKWARGLTLMVLLAILVACGAPAAPPNPTTPPTSPPTAPATEAPPATGPAAAEDSCGDRSRLSKQLYLFNWPDYIAQEVLERFERECGVKVIVDTYDSNETLLAKLQAGATGYDVIVPSDYMVSIMIKEGMLAELDKNNLPNLKHIDPAYLGLYFDPENKYTVPYMWGTSGFMYDTAAVQRELKSWKDLFEPAPDIQGKIAMLKDEREVIGAALKYLGFSMNTTNPEELQKAKEVLLRQKPYVKAYTSDTTRDLLVAGEVVVAHIWTGDAIRARDAKPTLKYVIPEEGCTIWQDNLAIPKTSKNKYTAEVFINFLMRPDIAAINANTIKFGSPNRTAVQQRLIDPTLLNDPGIYPPDELKRKMEWLIDVGEAIELYDRIWTELGVEQ</sequence>
<dbReference type="InterPro" id="IPR006059">
    <property type="entry name" value="SBP"/>
</dbReference>
<feature type="compositionally biased region" description="Low complexity" evidence="6">
    <location>
        <begin position="40"/>
        <end position="53"/>
    </location>
</feature>
<feature type="chain" id="PRO_5012058286" evidence="7">
    <location>
        <begin position="25"/>
        <end position="388"/>
    </location>
</feature>
<dbReference type="AlphaFoldDB" id="A0A212Q1E7"/>
<evidence type="ECO:0000256" key="6">
    <source>
        <dbReference type="SAM" id="MobiDB-lite"/>
    </source>
</evidence>
<comment type="subcellular location">
    <subcellularLocation>
        <location evidence="1">Periplasm</location>
    </subcellularLocation>
</comment>
<dbReference type="Proteomes" id="UP000197025">
    <property type="component" value="Unassembled WGS sequence"/>
</dbReference>
<dbReference type="OrthoDB" id="9769319at2"/>
<evidence type="ECO:0000313" key="9">
    <source>
        <dbReference type="Proteomes" id="UP000197025"/>
    </source>
</evidence>
<keyword evidence="3 7" id="KW-0732">Signal</keyword>
<evidence type="ECO:0000313" key="8">
    <source>
        <dbReference type="EMBL" id="SNB53103.1"/>
    </source>
</evidence>
<dbReference type="PROSITE" id="PS51257">
    <property type="entry name" value="PROKAR_LIPOPROTEIN"/>
    <property type="match status" value="1"/>
</dbReference>
<dbReference type="PRINTS" id="PR00909">
    <property type="entry name" value="SPERMDNBNDNG"/>
</dbReference>
<dbReference type="Gene3D" id="3.40.190.10">
    <property type="entry name" value="Periplasmic binding protein-like II"/>
    <property type="match status" value="2"/>
</dbReference>
<evidence type="ECO:0000256" key="7">
    <source>
        <dbReference type="SAM" id="SignalP"/>
    </source>
</evidence>
<dbReference type="SUPFAM" id="SSF53850">
    <property type="entry name" value="Periplasmic binding protein-like II"/>
    <property type="match status" value="1"/>
</dbReference>
<evidence type="ECO:0000256" key="1">
    <source>
        <dbReference type="ARBA" id="ARBA00004418"/>
    </source>
</evidence>
<keyword evidence="4" id="KW-0574">Periplasm</keyword>
<feature type="compositionally biased region" description="Pro residues" evidence="6">
    <location>
        <begin position="26"/>
        <end position="39"/>
    </location>
</feature>
<keyword evidence="9" id="KW-1185">Reference proteome</keyword>
<feature type="region of interest" description="Disordered" evidence="6">
    <location>
        <begin position="26"/>
        <end position="57"/>
    </location>
</feature>
<reference evidence="9" key="1">
    <citation type="submission" date="2017-06" db="EMBL/GenBank/DDBJ databases">
        <authorList>
            <person name="Varghese N."/>
            <person name="Submissions S."/>
        </authorList>
    </citation>
    <scope>NUCLEOTIDE SEQUENCE [LARGE SCALE GENOMIC DNA]</scope>
    <source>
        <strain evidence="9">JAD2</strain>
    </source>
</reference>
<proteinExistence type="predicted"/>
<organism evidence="8 9">
    <name type="scientific">Thermoflexus hugenholtzii JAD2</name>
    <dbReference type="NCBI Taxonomy" id="877466"/>
    <lineage>
        <taxon>Bacteria</taxon>
        <taxon>Bacillati</taxon>
        <taxon>Chloroflexota</taxon>
        <taxon>Thermoflexia</taxon>
        <taxon>Thermoflexales</taxon>
        <taxon>Thermoflexaceae</taxon>
        <taxon>Thermoflexus</taxon>
    </lineage>
</organism>
<dbReference type="RefSeq" id="WP_159461532.1">
    <property type="nucleotide sequence ID" value="NZ_FYEK01000003.1"/>
</dbReference>
<evidence type="ECO:0000256" key="2">
    <source>
        <dbReference type="ARBA" id="ARBA00022448"/>
    </source>
</evidence>
<dbReference type="GO" id="GO:0015846">
    <property type="term" value="P:polyamine transport"/>
    <property type="evidence" value="ECO:0007669"/>
    <property type="project" value="InterPro"/>
</dbReference>
<keyword evidence="2" id="KW-0813">Transport</keyword>
<dbReference type="PANTHER" id="PTHR30222">
    <property type="entry name" value="SPERMIDINE/PUTRESCINE-BINDING PERIPLASMIC PROTEIN"/>
    <property type="match status" value="1"/>
</dbReference>
<dbReference type="InParanoid" id="A0A212Q1E7"/>
<evidence type="ECO:0000256" key="3">
    <source>
        <dbReference type="ARBA" id="ARBA00022729"/>
    </source>
</evidence>
<name>A0A212Q1E7_9CHLR</name>
<evidence type="ECO:0000256" key="4">
    <source>
        <dbReference type="ARBA" id="ARBA00022764"/>
    </source>
</evidence>
<feature type="binding site" evidence="5">
    <location>
        <position position="122"/>
    </location>
    <ligand>
        <name>spermidine</name>
        <dbReference type="ChEBI" id="CHEBI:57834"/>
    </ligand>
</feature>
<dbReference type="GO" id="GO:0042597">
    <property type="term" value="C:periplasmic space"/>
    <property type="evidence" value="ECO:0007669"/>
    <property type="project" value="UniProtKB-SubCell"/>
</dbReference>
<dbReference type="Pfam" id="PF13416">
    <property type="entry name" value="SBP_bac_8"/>
    <property type="match status" value="1"/>
</dbReference>
<feature type="binding site" evidence="5">
    <location>
        <begin position="206"/>
        <end position="209"/>
    </location>
    <ligand>
        <name>spermidine</name>
        <dbReference type="ChEBI" id="CHEBI:57834"/>
    </ligand>
</feature>
<gene>
    <name evidence="8" type="ORF">SAMN02746019_00024060</name>
</gene>
<evidence type="ECO:0000256" key="5">
    <source>
        <dbReference type="PIRSR" id="PIRSR019574-1"/>
    </source>
</evidence>
<accession>A0A212Q1E7</accession>
<dbReference type="GO" id="GO:0019808">
    <property type="term" value="F:polyamine binding"/>
    <property type="evidence" value="ECO:0007669"/>
    <property type="project" value="InterPro"/>
</dbReference>
<dbReference type="PANTHER" id="PTHR30222:SF17">
    <property type="entry name" value="SPERMIDINE_PUTRESCINE-BINDING PERIPLASMIC PROTEIN"/>
    <property type="match status" value="1"/>
</dbReference>
<dbReference type="EMBL" id="FYEK01000003">
    <property type="protein sequence ID" value="SNB53103.1"/>
    <property type="molecule type" value="Genomic_DNA"/>
</dbReference>
<dbReference type="InterPro" id="IPR001188">
    <property type="entry name" value="Sperm_putr-bd"/>
</dbReference>
<dbReference type="CDD" id="cd13590">
    <property type="entry name" value="PBP2_PotD_PotF_like"/>
    <property type="match status" value="1"/>
</dbReference>
<protein>
    <submittedName>
        <fullName evidence="8">Spermidine/putrescine transport system substrate-binding protein</fullName>
    </submittedName>
</protein>
<feature type="signal peptide" evidence="7">
    <location>
        <begin position="1"/>
        <end position="24"/>
    </location>
</feature>